<keyword evidence="3" id="KW-1185">Reference proteome</keyword>
<evidence type="ECO:0000313" key="3">
    <source>
        <dbReference type="Proteomes" id="UP000479710"/>
    </source>
</evidence>
<gene>
    <name evidence="2" type="ORF">E2562_022792</name>
</gene>
<organism evidence="2 3">
    <name type="scientific">Oryza meyeriana var. granulata</name>
    <dbReference type="NCBI Taxonomy" id="110450"/>
    <lineage>
        <taxon>Eukaryota</taxon>
        <taxon>Viridiplantae</taxon>
        <taxon>Streptophyta</taxon>
        <taxon>Embryophyta</taxon>
        <taxon>Tracheophyta</taxon>
        <taxon>Spermatophyta</taxon>
        <taxon>Magnoliopsida</taxon>
        <taxon>Liliopsida</taxon>
        <taxon>Poales</taxon>
        <taxon>Poaceae</taxon>
        <taxon>BOP clade</taxon>
        <taxon>Oryzoideae</taxon>
        <taxon>Oryzeae</taxon>
        <taxon>Oryzinae</taxon>
        <taxon>Oryza</taxon>
        <taxon>Oryza meyeriana</taxon>
    </lineage>
</organism>
<dbReference type="EMBL" id="SPHZ02000002">
    <property type="protein sequence ID" value="KAF0929594.1"/>
    <property type="molecule type" value="Genomic_DNA"/>
</dbReference>
<feature type="region of interest" description="Disordered" evidence="1">
    <location>
        <begin position="68"/>
        <end position="107"/>
    </location>
</feature>
<proteinExistence type="predicted"/>
<feature type="compositionally biased region" description="Basic and acidic residues" evidence="1">
    <location>
        <begin position="76"/>
        <end position="87"/>
    </location>
</feature>
<dbReference type="AlphaFoldDB" id="A0A6G1EY91"/>
<evidence type="ECO:0000313" key="2">
    <source>
        <dbReference type="EMBL" id="KAF0929594.1"/>
    </source>
</evidence>
<name>A0A6G1EY91_9ORYZ</name>
<dbReference type="Proteomes" id="UP000479710">
    <property type="component" value="Unassembled WGS sequence"/>
</dbReference>
<accession>A0A6G1EY91</accession>
<sequence>MAVFGCLTRTDYSLAEVEDLVTGLRRRFEENDVLLCSGSGGPAPGHDLRLYTLSLEVWGAAPTAVAAARARRAHTDRRGAGQERGGGEESYPAGRLPPPTAARRRRR</sequence>
<reference evidence="2 3" key="1">
    <citation type="submission" date="2019-11" db="EMBL/GenBank/DDBJ databases">
        <title>Whole genome sequence of Oryza granulata.</title>
        <authorList>
            <person name="Li W."/>
        </authorList>
    </citation>
    <scope>NUCLEOTIDE SEQUENCE [LARGE SCALE GENOMIC DNA]</scope>
    <source>
        <strain evidence="3">cv. Menghai</strain>
        <tissue evidence="2">Leaf</tissue>
    </source>
</reference>
<dbReference type="OrthoDB" id="10530932at2759"/>
<evidence type="ECO:0000256" key="1">
    <source>
        <dbReference type="SAM" id="MobiDB-lite"/>
    </source>
</evidence>
<protein>
    <submittedName>
        <fullName evidence="2">Uncharacterized protein</fullName>
    </submittedName>
</protein>
<comment type="caution">
    <text evidence="2">The sequence shown here is derived from an EMBL/GenBank/DDBJ whole genome shotgun (WGS) entry which is preliminary data.</text>
</comment>